<dbReference type="HAMAP" id="MF_01401">
    <property type="entry name" value="MsrA"/>
    <property type="match status" value="1"/>
</dbReference>
<dbReference type="EMBL" id="PNBA02000858">
    <property type="protein sequence ID" value="KAG6382854.1"/>
    <property type="molecule type" value="Genomic_DNA"/>
</dbReference>
<name>A0A8X8VUZ9_SALSN</name>
<dbReference type="Gene3D" id="3.30.1060.10">
    <property type="entry name" value="Peptide methionine sulphoxide reductase MsrA"/>
    <property type="match status" value="1"/>
</dbReference>
<dbReference type="Pfam" id="PF01625">
    <property type="entry name" value="PMSR"/>
    <property type="match status" value="1"/>
</dbReference>
<dbReference type="SUPFAM" id="SSF55068">
    <property type="entry name" value="Peptide methionine sulfoxide reductase"/>
    <property type="match status" value="1"/>
</dbReference>
<dbReference type="PANTHER" id="PTHR43774">
    <property type="entry name" value="PEPTIDE METHIONINE SULFOXIDE REDUCTASE"/>
    <property type="match status" value="1"/>
</dbReference>
<dbReference type="EC" id="1.8.4.11" evidence="2"/>
<protein>
    <recommendedName>
        <fullName evidence="2">peptide-methionine (S)-S-oxide reductase</fullName>
        <ecNumber evidence="2">1.8.4.11</ecNumber>
    </recommendedName>
    <alternativeName>
        <fullName evidence="4">Peptide-methionine (S)-S-oxide reductase</fullName>
    </alternativeName>
</protein>
<evidence type="ECO:0000313" key="6">
    <source>
        <dbReference type="EMBL" id="KAG6382854.1"/>
    </source>
</evidence>
<dbReference type="AlphaFoldDB" id="A0A8X8VUZ9"/>
<evidence type="ECO:0000256" key="2">
    <source>
        <dbReference type="ARBA" id="ARBA00012502"/>
    </source>
</evidence>
<evidence type="ECO:0000256" key="4">
    <source>
        <dbReference type="ARBA" id="ARBA00030643"/>
    </source>
</evidence>
<keyword evidence="7" id="KW-1185">Reference proteome</keyword>
<proteinExistence type="inferred from homology"/>
<evidence type="ECO:0000256" key="1">
    <source>
        <dbReference type="ARBA" id="ARBA00005591"/>
    </source>
</evidence>
<dbReference type="NCBIfam" id="TIGR00401">
    <property type="entry name" value="msrA"/>
    <property type="match status" value="1"/>
</dbReference>
<keyword evidence="3" id="KW-0560">Oxidoreductase</keyword>
<gene>
    <name evidence="6" type="ORF">SASPL_157426</name>
</gene>
<dbReference type="InterPro" id="IPR036509">
    <property type="entry name" value="Met_Sox_Rdtase_MsrA_sf"/>
</dbReference>
<reference evidence="6" key="1">
    <citation type="submission" date="2018-01" db="EMBL/GenBank/DDBJ databases">
        <authorList>
            <person name="Mao J.F."/>
        </authorList>
    </citation>
    <scope>NUCLEOTIDE SEQUENCE</scope>
    <source>
        <strain evidence="6">Huo1</strain>
        <tissue evidence="6">Leaf</tissue>
    </source>
</reference>
<dbReference type="GO" id="GO:0008113">
    <property type="term" value="F:peptide-methionine (S)-S-oxide reductase activity"/>
    <property type="evidence" value="ECO:0007669"/>
    <property type="project" value="UniProtKB-EC"/>
</dbReference>
<evidence type="ECO:0000259" key="5">
    <source>
        <dbReference type="Pfam" id="PF01625"/>
    </source>
</evidence>
<feature type="domain" description="Peptide methionine sulphoxide reductase MsrA" evidence="5">
    <location>
        <begin position="122"/>
        <end position="273"/>
    </location>
</feature>
<accession>A0A8X8VUZ9</accession>
<dbReference type="InterPro" id="IPR002569">
    <property type="entry name" value="Met_Sox_Rdtase_MsrA_dom"/>
</dbReference>
<comment type="caution">
    <text evidence="6">The sequence shown here is derived from an EMBL/GenBank/DDBJ whole genome shotgun (WGS) entry which is preliminary data.</text>
</comment>
<evidence type="ECO:0000256" key="3">
    <source>
        <dbReference type="ARBA" id="ARBA00023002"/>
    </source>
</evidence>
<evidence type="ECO:0000313" key="7">
    <source>
        <dbReference type="Proteomes" id="UP000298416"/>
    </source>
</evidence>
<dbReference type="PANTHER" id="PTHR43774:SF1">
    <property type="entry name" value="PEPTIDE METHIONINE SULFOXIDE REDUCTASE MSRA 2"/>
    <property type="match status" value="1"/>
</dbReference>
<dbReference type="Proteomes" id="UP000298416">
    <property type="component" value="Unassembled WGS sequence"/>
</dbReference>
<reference evidence="6" key="2">
    <citation type="submission" date="2020-08" db="EMBL/GenBank/DDBJ databases">
        <title>Plant Genome Project.</title>
        <authorList>
            <person name="Zhang R.-G."/>
        </authorList>
    </citation>
    <scope>NUCLEOTIDE SEQUENCE</scope>
    <source>
        <strain evidence="6">Huo1</strain>
        <tissue evidence="6">Leaf</tissue>
    </source>
</reference>
<sequence>MQDERAAHGAFILQRYVSSHRLVVSGLRPDIAVDPFATRVRSPVASCSVRSACSRCIRATRPPPSRLPPMSRRRAEVIRATAAAAGLIGIAALVTTGRADAERAVPLPTARVDVPAAAAPQTAVLAGGCFWGMEAVFQRVKGVRSVTAGYAGGTAATANYPAVSSERTGHAEAIRISYDPSRVSYATLLRVYFSIAHDPTQVDRQGPDSGPSYRSAIFPQTPQQAAVARAYVAQLTAAHSFPRPIVTKLEQGRFYPAEAYHQDFFDRNPGHPYIVTWDKPKVAAFRAGFPTLAR</sequence>
<organism evidence="6">
    <name type="scientific">Salvia splendens</name>
    <name type="common">Scarlet sage</name>
    <dbReference type="NCBI Taxonomy" id="180675"/>
    <lineage>
        <taxon>Eukaryota</taxon>
        <taxon>Viridiplantae</taxon>
        <taxon>Streptophyta</taxon>
        <taxon>Embryophyta</taxon>
        <taxon>Tracheophyta</taxon>
        <taxon>Spermatophyta</taxon>
        <taxon>Magnoliopsida</taxon>
        <taxon>eudicotyledons</taxon>
        <taxon>Gunneridae</taxon>
        <taxon>Pentapetalae</taxon>
        <taxon>asterids</taxon>
        <taxon>lamiids</taxon>
        <taxon>Lamiales</taxon>
        <taxon>Lamiaceae</taxon>
        <taxon>Nepetoideae</taxon>
        <taxon>Mentheae</taxon>
        <taxon>Salviinae</taxon>
        <taxon>Salvia</taxon>
        <taxon>Salvia subgen. Calosphace</taxon>
        <taxon>core Calosphace</taxon>
    </lineage>
</organism>
<comment type="similarity">
    <text evidence="1">Belongs to the MsrA Met sulfoxide reductase family.</text>
</comment>